<proteinExistence type="predicted"/>
<dbReference type="AlphaFoldDB" id="A0A854Q9M7"/>
<accession>A0A854Q9M7</accession>
<evidence type="ECO:0000313" key="2">
    <source>
        <dbReference type="Proteomes" id="UP000199727"/>
    </source>
</evidence>
<name>A0A854Q9M7_CRYNE</name>
<dbReference type="Proteomes" id="UP000199727">
    <property type="component" value="Unassembled WGS sequence"/>
</dbReference>
<reference evidence="1 2" key="1">
    <citation type="submission" date="2017-06" db="EMBL/GenBank/DDBJ databases">
        <title>Global population genomics of the pathogenic fungus Cryptococcus neoformans var. grubii.</title>
        <authorList>
            <person name="Cuomo C."/>
            <person name="Litvintseva A."/>
            <person name="Chen Y."/>
            <person name="Young S."/>
            <person name="Zeng Q."/>
            <person name="Chapman S."/>
            <person name="Gujja S."/>
            <person name="Saif S."/>
            <person name="Birren B."/>
        </authorList>
    </citation>
    <scope>NUCLEOTIDE SEQUENCE [LARGE SCALE GENOMIC DNA]</scope>
    <source>
        <strain evidence="1 2">Tu259-1</strain>
    </source>
</reference>
<dbReference type="EMBL" id="AMKT01000067">
    <property type="protein sequence ID" value="OXG16660.1"/>
    <property type="molecule type" value="Genomic_DNA"/>
</dbReference>
<protein>
    <submittedName>
        <fullName evidence="1">Uncharacterized protein</fullName>
    </submittedName>
</protein>
<organism evidence="1 2">
    <name type="scientific">Cryptococcus neoformans Tu259-1</name>
    <dbReference type="NCBI Taxonomy" id="1230072"/>
    <lineage>
        <taxon>Eukaryota</taxon>
        <taxon>Fungi</taxon>
        <taxon>Dikarya</taxon>
        <taxon>Basidiomycota</taxon>
        <taxon>Agaricomycotina</taxon>
        <taxon>Tremellomycetes</taxon>
        <taxon>Tremellales</taxon>
        <taxon>Cryptococcaceae</taxon>
        <taxon>Cryptococcus</taxon>
        <taxon>Cryptococcus neoformans species complex</taxon>
    </lineage>
</organism>
<sequence length="31" mass="3543">MMINLLSEGTMAMSDSHYHQYRISVVASRVD</sequence>
<comment type="caution">
    <text evidence="1">The sequence shown here is derived from an EMBL/GenBank/DDBJ whole genome shotgun (WGS) entry which is preliminary data.</text>
</comment>
<evidence type="ECO:0000313" key="1">
    <source>
        <dbReference type="EMBL" id="OXG16660.1"/>
    </source>
</evidence>
<gene>
    <name evidence="1" type="ORF">C361_05031</name>
</gene>